<comment type="caution">
    <text evidence="2">The sequence shown here is derived from an EMBL/GenBank/DDBJ whole genome shotgun (WGS) entry which is preliminary data.</text>
</comment>
<name>A0A7J8GA99_ROUAE</name>
<dbReference type="Proteomes" id="UP000593571">
    <property type="component" value="Unassembled WGS sequence"/>
</dbReference>
<evidence type="ECO:0000256" key="1">
    <source>
        <dbReference type="SAM" id="MobiDB-lite"/>
    </source>
</evidence>
<accession>A0A7J8GA99</accession>
<dbReference type="EMBL" id="JACASE010000006">
    <property type="protein sequence ID" value="KAF6456569.1"/>
    <property type="molecule type" value="Genomic_DNA"/>
</dbReference>
<sequence length="156" mass="16841">MSSDLSRILQLLQQPLPQGHTSYILGAPASNDLALFPVTSATQIPGTRLPRSSLPPAQTASYSDLDKCGPKRRNSSSRMPHLVMEMDKTLTLSLEPEQPPEQPEGLLSPLASPLCPLEVQGLVCGPRFPSLPEHLGSVPKHLEFQRHGSDPGFMGS</sequence>
<evidence type="ECO:0000313" key="3">
    <source>
        <dbReference type="Proteomes" id="UP000593571"/>
    </source>
</evidence>
<gene>
    <name evidence="2" type="ORF">HJG63_007083</name>
</gene>
<reference evidence="2 3" key="1">
    <citation type="journal article" date="2020" name="Nature">
        <title>Six reference-quality genomes reveal evolution of bat adaptations.</title>
        <authorList>
            <person name="Jebb D."/>
            <person name="Huang Z."/>
            <person name="Pippel M."/>
            <person name="Hughes G.M."/>
            <person name="Lavrichenko K."/>
            <person name="Devanna P."/>
            <person name="Winkler S."/>
            <person name="Jermiin L.S."/>
            <person name="Skirmuntt E.C."/>
            <person name="Katzourakis A."/>
            <person name="Burkitt-Gray L."/>
            <person name="Ray D.A."/>
            <person name="Sullivan K.A.M."/>
            <person name="Roscito J.G."/>
            <person name="Kirilenko B.M."/>
            <person name="Davalos L.M."/>
            <person name="Corthals A.P."/>
            <person name="Power M.L."/>
            <person name="Jones G."/>
            <person name="Ransome R.D."/>
            <person name="Dechmann D.K.N."/>
            <person name="Locatelli A.G."/>
            <person name="Puechmaille S.J."/>
            <person name="Fedrigo O."/>
            <person name="Jarvis E.D."/>
            <person name="Hiller M."/>
            <person name="Vernes S.C."/>
            <person name="Myers E.W."/>
            <person name="Teeling E.C."/>
        </authorList>
    </citation>
    <scope>NUCLEOTIDE SEQUENCE [LARGE SCALE GENOMIC DNA]</scope>
    <source>
        <strain evidence="2">MRouAeg1</strain>
        <tissue evidence="2">Muscle</tissue>
    </source>
</reference>
<feature type="region of interest" description="Disordered" evidence="1">
    <location>
        <begin position="46"/>
        <end position="82"/>
    </location>
</feature>
<proteinExistence type="predicted"/>
<dbReference type="AlphaFoldDB" id="A0A7J8GA99"/>
<evidence type="ECO:0000313" key="2">
    <source>
        <dbReference type="EMBL" id="KAF6456569.1"/>
    </source>
</evidence>
<keyword evidence="3" id="KW-1185">Reference proteome</keyword>
<protein>
    <submittedName>
        <fullName evidence="2">Potassium voltage-gated channel subfamily H member 6</fullName>
    </submittedName>
</protein>
<organism evidence="2 3">
    <name type="scientific">Rousettus aegyptiacus</name>
    <name type="common">Egyptian fruit bat</name>
    <name type="synonym">Pteropus aegyptiacus</name>
    <dbReference type="NCBI Taxonomy" id="9407"/>
    <lineage>
        <taxon>Eukaryota</taxon>
        <taxon>Metazoa</taxon>
        <taxon>Chordata</taxon>
        <taxon>Craniata</taxon>
        <taxon>Vertebrata</taxon>
        <taxon>Euteleostomi</taxon>
        <taxon>Mammalia</taxon>
        <taxon>Eutheria</taxon>
        <taxon>Laurasiatheria</taxon>
        <taxon>Chiroptera</taxon>
        <taxon>Yinpterochiroptera</taxon>
        <taxon>Pteropodoidea</taxon>
        <taxon>Pteropodidae</taxon>
        <taxon>Rousettinae</taxon>
        <taxon>Rousettus</taxon>
    </lineage>
</organism>